<dbReference type="Proteomes" id="UP000029117">
    <property type="component" value="Unassembled WGS sequence"/>
</dbReference>
<accession>A0AAW3DA80</accession>
<gene>
    <name evidence="2" type="ORF">DR78_1028</name>
</gene>
<proteinExistence type="predicted"/>
<reference evidence="2 3" key="1">
    <citation type="submission" date="2014-04" db="EMBL/GenBank/DDBJ databases">
        <authorList>
            <person name="Bishop-Lilly K.A."/>
            <person name="Broomall S.M."/>
            <person name="Chain P.S."/>
            <person name="Chertkov O."/>
            <person name="Coyne S.R."/>
            <person name="Daligault H.E."/>
            <person name="Davenport K.W."/>
            <person name="Erkkila T."/>
            <person name="Frey K.G."/>
            <person name="Gibbons H.S."/>
            <person name="Gu W."/>
            <person name="Jaissle J."/>
            <person name="Johnson S.L."/>
            <person name="Koroleva G.I."/>
            <person name="Ladner J.T."/>
            <person name="Lo C.-C."/>
            <person name="Minogue T.D."/>
            <person name="Munk C."/>
            <person name="Palacios G.F."/>
            <person name="Redden C.L."/>
            <person name="Rosenzweig C.N."/>
            <person name="Scholz M.B."/>
            <person name="Teshima H."/>
            <person name="Xu Y."/>
        </authorList>
    </citation>
    <scope>NUCLEOTIDE SEQUENCE [LARGE SCALE GENOMIC DNA]</scope>
    <source>
        <strain evidence="2 3">FAJ</strain>
    </source>
</reference>
<dbReference type="RefSeq" id="WP_035737470.1">
    <property type="nucleotide sequence ID" value="NZ_JACTRV010000001.1"/>
</dbReference>
<dbReference type="Gene3D" id="3.40.630.30">
    <property type="match status" value="1"/>
</dbReference>
<dbReference type="GO" id="GO:0016747">
    <property type="term" value="F:acyltransferase activity, transferring groups other than amino-acyl groups"/>
    <property type="evidence" value="ECO:0007669"/>
    <property type="project" value="InterPro"/>
</dbReference>
<dbReference type="SUPFAM" id="SSF55729">
    <property type="entry name" value="Acyl-CoA N-acyltransferases (Nat)"/>
    <property type="match status" value="1"/>
</dbReference>
<feature type="domain" description="N-acetyltransferase" evidence="1">
    <location>
        <begin position="1"/>
        <end position="140"/>
    </location>
</feature>
<dbReference type="InterPro" id="IPR016181">
    <property type="entry name" value="Acyl_CoA_acyltransferase"/>
</dbReference>
<evidence type="ECO:0000259" key="1">
    <source>
        <dbReference type="PROSITE" id="PS51186"/>
    </source>
</evidence>
<protein>
    <submittedName>
        <fullName evidence="2">Acetyltransferase domain protein</fullName>
    </submittedName>
</protein>
<dbReference type="CDD" id="cd04301">
    <property type="entry name" value="NAT_SF"/>
    <property type="match status" value="1"/>
</dbReference>
<organism evidence="2 3">
    <name type="scientific">Francisella philomiragia</name>
    <dbReference type="NCBI Taxonomy" id="28110"/>
    <lineage>
        <taxon>Bacteria</taxon>
        <taxon>Pseudomonadati</taxon>
        <taxon>Pseudomonadota</taxon>
        <taxon>Gammaproteobacteria</taxon>
        <taxon>Thiotrichales</taxon>
        <taxon>Francisellaceae</taxon>
        <taxon>Francisella</taxon>
    </lineage>
</organism>
<dbReference type="PANTHER" id="PTHR47542">
    <property type="entry name" value="ACYL-COA N-ACYLTRANSFERASES (NAT) SUPERFAMILY PROTEIN"/>
    <property type="match status" value="1"/>
</dbReference>
<dbReference type="Pfam" id="PF00583">
    <property type="entry name" value="Acetyltransf_1"/>
    <property type="match status" value="1"/>
</dbReference>
<dbReference type="AlphaFoldDB" id="A0AAW3DA80"/>
<dbReference type="InterPro" id="IPR000182">
    <property type="entry name" value="GNAT_dom"/>
</dbReference>
<dbReference type="PROSITE" id="PS51186">
    <property type="entry name" value="GNAT"/>
    <property type="match status" value="1"/>
</dbReference>
<name>A0AAW3DA80_9GAMM</name>
<comment type="caution">
    <text evidence="2">The sequence shown here is derived from an EMBL/GenBank/DDBJ whole genome shotgun (WGS) entry which is preliminary data.</text>
</comment>
<dbReference type="PANTHER" id="PTHR47542:SF2">
    <property type="entry name" value="ACYL-COA N-ACYLTRANSFERASES (NAT) SUPERFAMILY PROTEIN"/>
    <property type="match status" value="1"/>
</dbReference>
<dbReference type="EMBL" id="JOUE01000006">
    <property type="protein sequence ID" value="KFJ42243.1"/>
    <property type="molecule type" value="Genomic_DNA"/>
</dbReference>
<sequence length="143" mass="16516">MQISKPQLTDLQTLVELENSTFLSDKISKKQFVYNIDKQKYFFVAKINNELAGYILCFEYKKTIRVYSLAVSKDYQGQGIGKKLLEYILNNSDKNIALEVNTNNLIAISLYQKLGFVINKQINSYYENGDSAYKMILIRKNSS</sequence>
<evidence type="ECO:0000313" key="2">
    <source>
        <dbReference type="EMBL" id="KFJ42243.1"/>
    </source>
</evidence>
<evidence type="ECO:0000313" key="3">
    <source>
        <dbReference type="Proteomes" id="UP000029117"/>
    </source>
</evidence>